<dbReference type="SUPFAM" id="SSF55729">
    <property type="entry name" value="Acyl-CoA N-acyltransferases (Nat)"/>
    <property type="match status" value="1"/>
</dbReference>
<evidence type="ECO:0000313" key="3">
    <source>
        <dbReference type="Proteomes" id="UP001143330"/>
    </source>
</evidence>
<name>A0A9W6JT47_9HYPH</name>
<organism evidence="2 3">
    <name type="scientific">Ancylobacter defluvii</name>
    <dbReference type="NCBI Taxonomy" id="1282440"/>
    <lineage>
        <taxon>Bacteria</taxon>
        <taxon>Pseudomonadati</taxon>
        <taxon>Pseudomonadota</taxon>
        <taxon>Alphaproteobacteria</taxon>
        <taxon>Hyphomicrobiales</taxon>
        <taxon>Xanthobacteraceae</taxon>
        <taxon>Ancylobacter</taxon>
    </lineage>
</organism>
<dbReference type="PROSITE" id="PS51186">
    <property type="entry name" value="GNAT"/>
    <property type="match status" value="1"/>
</dbReference>
<evidence type="ECO:0000259" key="1">
    <source>
        <dbReference type="PROSITE" id="PS51186"/>
    </source>
</evidence>
<dbReference type="InterPro" id="IPR016181">
    <property type="entry name" value="Acyl_CoA_acyltransferase"/>
</dbReference>
<reference evidence="2" key="2">
    <citation type="submission" date="2023-01" db="EMBL/GenBank/DDBJ databases">
        <authorList>
            <person name="Sun Q."/>
            <person name="Evtushenko L."/>
        </authorList>
    </citation>
    <scope>NUCLEOTIDE SEQUENCE</scope>
    <source>
        <strain evidence="2">VKM B-2789</strain>
    </source>
</reference>
<reference evidence="2" key="1">
    <citation type="journal article" date="2014" name="Int. J. Syst. Evol. Microbiol.">
        <title>Complete genome sequence of Corynebacterium casei LMG S-19264T (=DSM 44701T), isolated from a smear-ripened cheese.</title>
        <authorList>
            <consortium name="US DOE Joint Genome Institute (JGI-PGF)"/>
            <person name="Walter F."/>
            <person name="Albersmeier A."/>
            <person name="Kalinowski J."/>
            <person name="Ruckert C."/>
        </authorList>
    </citation>
    <scope>NUCLEOTIDE SEQUENCE</scope>
    <source>
        <strain evidence="2">VKM B-2789</strain>
    </source>
</reference>
<dbReference type="Gene3D" id="3.40.630.30">
    <property type="match status" value="1"/>
</dbReference>
<feature type="domain" description="N-acetyltransferase" evidence="1">
    <location>
        <begin position="17"/>
        <end position="140"/>
    </location>
</feature>
<dbReference type="AlphaFoldDB" id="A0A9W6JT47"/>
<sequence length="140" mass="15344">MIPAPEVQIDYAREARIGVEEYRQVLLESGLSRIRPVNDDARLAAIIEGSNLIVTARRAGILVGFARGVTDSSWVCYLADLAVSPSVQGLGVGRGLMDESYRQLGDGVGVILASVPEAVGFYEKSGMERIPNVFWHHRRF</sequence>
<dbReference type="RefSeq" id="WP_213362773.1">
    <property type="nucleotide sequence ID" value="NZ_BSFM01000001.1"/>
</dbReference>
<dbReference type="EMBL" id="BSFM01000001">
    <property type="protein sequence ID" value="GLK82131.1"/>
    <property type="molecule type" value="Genomic_DNA"/>
</dbReference>
<keyword evidence="3" id="KW-1185">Reference proteome</keyword>
<dbReference type="Pfam" id="PF13673">
    <property type="entry name" value="Acetyltransf_10"/>
    <property type="match status" value="1"/>
</dbReference>
<proteinExistence type="predicted"/>
<comment type="caution">
    <text evidence="2">The sequence shown here is derived from an EMBL/GenBank/DDBJ whole genome shotgun (WGS) entry which is preliminary data.</text>
</comment>
<protein>
    <submittedName>
        <fullName evidence="2">N-acetyltransferase GCN5</fullName>
    </submittedName>
</protein>
<dbReference type="InterPro" id="IPR000182">
    <property type="entry name" value="GNAT_dom"/>
</dbReference>
<dbReference type="InterPro" id="IPR053144">
    <property type="entry name" value="Acetyltransferase_Butenolide"/>
</dbReference>
<dbReference type="GO" id="GO:0016747">
    <property type="term" value="F:acyltransferase activity, transferring groups other than amino-acyl groups"/>
    <property type="evidence" value="ECO:0007669"/>
    <property type="project" value="InterPro"/>
</dbReference>
<dbReference type="PANTHER" id="PTHR43233:SF1">
    <property type="entry name" value="FAMILY N-ACETYLTRANSFERASE, PUTATIVE (AFU_ORTHOLOGUE AFUA_6G03350)-RELATED"/>
    <property type="match status" value="1"/>
</dbReference>
<dbReference type="Proteomes" id="UP001143330">
    <property type="component" value="Unassembled WGS sequence"/>
</dbReference>
<accession>A0A9W6JT47</accession>
<gene>
    <name evidence="2" type="ORF">GCM10017653_02000</name>
</gene>
<evidence type="ECO:0000313" key="2">
    <source>
        <dbReference type="EMBL" id="GLK82131.1"/>
    </source>
</evidence>
<dbReference type="CDD" id="cd04301">
    <property type="entry name" value="NAT_SF"/>
    <property type="match status" value="1"/>
</dbReference>
<dbReference type="PANTHER" id="PTHR43233">
    <property type="entry name" value="FAMILY N-ACETYLTRANSFERASE, PUTATIVE (AFU_ORTHOLOGUE AFUA_6G03350)-RELATED"/>
    <property type="match status" value="1"/>
</dbReference>